<organism evidence="1 2">
    <name type="scientific">Gigaspora margarita</name>
    <dbReference type="NCBI Taxonomy" id="4874"/>
    <lineage>
        <taxon>Eukaryota</taxon>
        <taxon>Fungi</taxon>
        <taxon>Fungi incertae sedis</taxon>
        <taxon>Mucoromycota</taxon>
        <taxon>Glomeromycotina</taxon>
        <taxon>Glomeromycetes</taxon>
        <taxon>Diversisporales</taxon>
        <taxon>Gigasporaceae</taxon>
        <taxon>Gigaspora</taxon>
    </lineage>
</organism>
<gene>
    <name evidence="1" type="ORF">GMARGA_LOCUS16162</name>
</gene>
<evidence type="ECO:0000313" key="2">
    <source>
        <dbReference type="Proteomes" id="UP000789901"/>
    </source>
</evidence>
<dbReference type="Proteomes" id="UP000789901">
    <property type="component" value="Unassembled WGS sequence"/>
</dbReference>
<dbReference type="EMBL" id="CAJVQB010011588">
    <property type="protein sequence ID" value="CAG8748855.1"/>
    <property type="molecule type" value="Genomic_DNA"/>
</dbReference>
<keyword evidence="2" id="KW-1185">Reference proteome</keyword>
<sequence length="230" mass="27284">RLELVNNELELNKAILNYNSYFSGYLRFSSTFIEFQHLCQLQLDLEDEQIKLEVLVLPFNIEINQIPNLKKFIKQNKHLKHLEIAKNCKIEKQKDCEREIFELCKDRDIKCVLNYEDISSEIEEDYWKMRFIYTDRTWFFTHHVEIGQISAHDQDKADCLIIMGTSLRIPGVKALIKDFAKAVHERKGYVILVNATNVVTKEWNKIIYYQIEGTCDEIIKYIRLSDGLKN</sequence>
<comment type="caution">
    <text evidence="1">The sequence shown here is derived from an EMBL/GenBank/DDBJ whole genome shotgun (WGS) entry which is preliminary data.</text>
</comment>
<dbReference type="InterPro" id="IPR029035">
    <property type="entry name" value="DHS-like_NAD/FAD-binding_dom"/>
</dbReference>
<reference evidence="1 2" key="1">
    <citation type="submission" date="2021-06" db="EMBL/GenBank/DDBJ databases">
        <authorList>
            <person name="Kallberg Y."/>
            <person name="Tangrot J."/>
            <person name="Rosling A."/>
        </authorList>
    </citation>
    <scope>NUCLEOTIDE SEQUENCE [LARGE SCALE GENOMIC DNA]</scope>
    <source>
        <strain evidence="1 2">120-4 pot B 10/14</strain>
    </source>
</reference>
<dbReference type="Gene3D" id="3.40.50.1220">
    <property type="entry name" value="TPP-binding domain"/>
    <property type="match status" value="1"/>
</dbReference>
<protein>
    <submittedName>
        <fullName evidence="1">2332_t:CDS:1</fullName>
    </submittedName>
</protein>
<name>A0ABN7V9X7_GIGMA</name>
<accession>A0ABN7V9X7</accession>
<feature type="non-terminal residue" evidence="1">
    <location>
        <position position="1"/>
    </location>
</feature>
<dbReference type="SUPFAM" id="SSF52467">
    <property type="entry name" value="DHS-like NAD/FAD-binding domain"/>
    <property type="match status" value="1"/>
</dbReference>
<proteinExistence type="predicted"/>
<evidence type="ECO:0000313" key="1">
    <source>
        <dbReference type="EMBL" id="CAG8748855.1"/>
    </source>
</evidence>